<evidence type="ECO:0000313" key="1">
    <source>
        <dbReference type="EMBL" id="KNH01156.1"/>
    </source>
</evidence>
<gene>
    <name evidence="1" type="ORF">J121_2172</name>
</gene>
<name>A0A0L1KB50_9SPHN</name>
<dbReference type="PATRIC" id="fig|1306953.7.peg.2246"/>
<protein>
    <recommendedName>
        <fullName evidence="3">Alpha/beta hydrolase</fullName>
    </recommendedName>
</protein>
<dbReference type="RefSeq" id="WP_050601118.1">
    <property type="nucleotide sequence ID" value="NZ_JYNE01000027.1"/>
</dbReference>
<organism evidence="1 2">
    <name type="scientific">Qipengyuania citrea LAMA 915</name>
    <dbReference type="NCBI Taxonomy" id="1306953"/>
    <lineage>
        <taxon>Bacteria</taxon>
        <taxon>Pseudomonadati</taxon>
        <taxon>Pseudomonadota</taxon>
        <taxon>Alphaproteobacteria</taxon>
        <taxon>Sphingomonadales</taxon>
        <taxon>Erythrobacteraceae</taxon>
        <taxon>Qipengyuania</taxon>
    </lineage>
</organism>
<proteinExistence type="predicted"/>
<reference evidence="1" key="1">
    <citation type="submission" date="2015-02" db="EMBL/GenBank/DDBJ databases">
        <authorList>
            <person name="Chooi Y.-H."/>
        </authorList>
    </citation>
    <scope>NUCLEOTIDE SEQUENCE [LARGE SCALE GENOMIC DNA]</scope>
    <source>
        <strain evidence="1">LAMA 915</strain>
    </source>
</reference>
<dbReference type="Proteomes" id="UP000037446">
    <property type="component" value="Unassembled WGS sequence"/>
</dbReference>
<dbReference type="AlphaFoldDB" id="A0A0L1KB50"/>
<accession>A0A0L1KB50</accession>
<evidence type="ECO:0008006" key="3">
    <source>
        <dbReference type="Google" id="ProtNLM"/>
    </source>
</evidence>
<dbReference type="STRING" id="1306953.J121_2172"/>
<comment type="caution">
    <text evidence="1">The sequence shown here is derived from an EMBL/GenBank/DDBJ whole genome shotgun (WGS) entry which is preliminary data.</text>
</comment>
<evidence type="ECO:0000313" key="2">
    <source>
        <dbReference type="Proteomes" id="UP000037446"/>
    </source>
</evidence>
<dbReference type="EMBL" id="JYNE01000027">
    <property type="protein sequence ID" value="KNH01156.1"/>
    <property type="molecule type" value="Genomic_DNA"/>
</dbReference>
<sequence>MHIAKPESKPKPRRLLGLSQAVIAIGAVGGLLLAPPAFGQLAFYPISPAADRALPGIVFQDGRRAVARTALGGGYVMQGARPPLFELLFEHGILVLAVPRGGCTGAISGS</sequence>